<gene>
    <name evidence="2" type="primary">BnaC05g10950D</name>
    <name evidence="2" type="ORF">GSBRNA2T00072438001</name>
</gene>
<dbReference type="Proteomes" id="UP000028999">
    <property type="component" value="Unassembled WGS sequence"/>
</dbReference>
<feature type="region of interest" description="Disordered" evidence="1">
    <location>
        <begin position="1"/>
        <end position="23"/>
    </location>
</feature>
<dbReference type="AlphaFoldDB" id="A0A078HUS7"/>
<sequence>MTHVTTIAKENTPSSKRSHHPND</sequence>
<dbReference type="PaxDb" id="3708-A0A078HUS7"/>
<organism evidence="2 3">
    <name type="scientific">Brassica napus</name>
    <name type="common">Rape</name>
    <dbReference type="NCBI Taxonomy" id="3708"/>
    <lineage>
        <taxon>Eukaryota</taxon>
        <taxon>Viridiplantae</taxon>
        <taxon>Streptophyta</taxon>
        <taxon>Embryophyta</taxon>
        <taxon>Tracheophyta</taxon>
        <taxon>Spermatophyta</taxon>
        <taxon>Magnoliopsida</taxon>
        <taxon>eudicotyledons</taxon>
        <taxon>Gunneridae</taxon>
        <taxon>Pentapetalae</taxon>
        <taxon>rosids</taxon>
        <taxon>malvids</taxon>
        <taxon>Brassicales</taxon>
        <taxon>Brassicaceae</taxon>
        <taxon>Brassiceae</taxon>
        <taxon>Brassica</taxon>
    </lineage>
</organism>
<protein>
    <submittedName>
        <fullName evidence="2">BnaC05g10950D protein</fullName>
    </submittedName>
</protein>
<proteinExistence type="predicted"/>
<keyword evidence="3" id="KW-1185">Reference proteome</keyword>
<evidence type="ECO:0000256" key="1">
    <source>
        <dbReference type="SAM" id="MobiDB-lite"/>
    </source>
</evidence>
<dbReference type="Gramene" id="CDY41104">
    <property type="protein sequence ID" value="CDY41104"/>
    <property type="gene ID" value="GSBRNA2T00072438001"/>
</dbReference>
<feature type="compositionally biased region" description="Polar residues" evidence="1">
    <location>
        <begin position="1"/>
        <end position="15"/>
    </location>
</feature>
<dbReference type="EMBL" id="LK032490">
    <property type="protein sequence ID" value="CDY41104.1"/>
    <property type="molecule type" value="Genomic_DNA"/>
</dbReference>
<evidence type="ECO:0000313" key="3">
    <source>
        <dbReference type="Proteomes" id="UP000028999"/>
    </source>
</evidence>
<evidence type="ECO:0000313" key="2">
    <source>
        <dbReference type="EMBL" id="CDY41104.1"/>
    </source>
</evidence>
<reference evidence="2 3" key="1">
    <citation type="journal article" date="2014" name="Science">
        <title>Plant genetics. Early allopolyploid evolution in the post-Neolithic Brassica napus oilseed genome.</title>
        <authorList>
            <person name="Chalhoub B."/>
            <person name="Denoeud F."/>
            <person name="Liu S."/>
            <person name="Parkin I.A."/>
            <person name="Tang H."/>
            <person name="Wang X."/>
            <person name="Chiquet J."/>
            <person name="Belcram H."/>
            <person name="Tong C."/>
            <person name="Samans B."/>
            <person name="Correa M."/>
            <person name="Da Silva C."/>
            <person name="Just J."/>
            <person name="Falentin C."/>
            <person name="Koh C.S."/>
            <person name="Le Clainche I."/>
            <person name="Bernard M."/>
            <person name="Bento P."/>
            <person name="Noel B."/>
            <person name="Labadie K."/>
            <person name="Alberti A."/>
            <person name="Charles M."/>
            <person name="Arnaud D."/>
            <person name="Guo H."/>
            <person name="Daviaud C."/>
            <person name="Alamery S."/>
            <person name="Jabbari K."/>
            <person name="Zhao M."/>
            <person name="Edger P.P."/>
            <person name="Chelaifa H."/>
            <person name="Tack D."/>
            <person name="Lassalle G."/>
            <person name="Mestiri I."/>
            <person name="Schnel N."/>
            <person name="Le Paslier M.C."/>
            <person name="Fan G."/>
            <person name="Renault V."/>
            <person name="Bayer P.E."/>
            <person name="Golicz A.A."/>
            <person name="Manoli S."/>
            <person name="Lee T.H."/>
            <person name="Thi V.H."/>
            <person name="Chalabi S."/>
            <person name="Hu Q."/>
            <person name="Fan C."/>
            <person name="Tollenaere R."/>
            <person name="Lu Y."/>
            <person name="Battail C."/>
            <person name="Shen J."/>
            <person name="Sidebottom C.H."/>
            <person name="Wang X."/>
            <person name="Canaguier A."/>
            <person name="Chauveau A."/>
            <person name="Berard A."/>
            <person name="Deniot G."/>
            <person name="Guan M."/>
            <person name="Liu Z."/>
            <person name="Sun F."/>
            <person name="Lim Y.P."/>
            <person name="Lyons E."/>
            <person name="Town C.D."/>
            <person name="Bancroft I."/>
            <person name="Wang X."/>
            <person name="Meng J."/>
            <person name="Ma J."/>
            <person name="Pires J.C."/>
            <person name="King G.J."/>
            <person name="Brunel D."/>
            <person name="Delourme R."/>
            <person name="Renard M."/>
            <person name="Aury J.M."/>
            <person name="Adams K.L."/>
            <person name="Batley J."/>
            <person name="Snowdon R.J."/>
            <person name="Tost J."/>
            <person name="Edwards D."/>
            <person name="Zhou Y."/>
            <person name="Hua W."/>
            <person name="Sharpe A.G."/>
            <person name="Paterson A.H."/>
            <person name="Guan C."/>
            <person name="Wincker P."/>
        </authorList>
    </citation>
    <scope>NUCLEOTIDE SEQUENCE [LARGE SCALE GENOMIC DNA]</scope>
    <source>
        <strain evidence="3">cv. Darmor-bzh</strain>
    </source>
</reference>
<accession>A0A078HUS7</accession>
<name>A0A078HUS7_BRANA</name>